<feature type="domain" description="C3H1-type" evidence="9">
    <location>
        <begin position="121"/>
        <end position="148"/>
    </location>
</feature>
<dbReference type="OrthoDB" id="423462at2759"/>
<keyword evidence="2" id="KW-0677">Repeat</keyword>
<feature type="compositionally biased region" description="Basic and acidic residues" evidence="7">
    <location>
        <begin position="303"/>
        <end position="317"/>
    </location>
</feature>
<evidence type="ECO:0000259" key="9">
    <source>
        <dbReference type="PROSITE" id="PS50103"/>
    </source>
</evidence>
<feature type="region of interest" description="Disordered" evidence="7">
    <location>
        <begin position="211"/>
        <end position="339"/>
    </location>
</feature>
<dbReference type="InParanoid" id="A2EGN8"/>
<feature type="zinc finger region" description="C3H1-type" evidence="6">
    <location>
        <begin position="121"/>
        <end position="148"/>
    </location>
</feature>
<keyword evidence="1 6" id="KW-0479">Metal-binding</keyword>
<dbReference type="Pfam" id="PF00642">
    <property type="entry name" value="zf-CCCH"/>
    <property type="match status" value="1"/>
</dbReference>
<dbReference type="InterPro" id="IPR012677">
    <property type="entry name" value="Nucleotide-bd_a/b_plait_sf"/>
</dbReference>
<dbReference type="Gene3D" id="4.10.1000.10">
    <property type="entry name" value="Zinc finger, CCCH-type"/>
    <property type="match status" value="1"/>
</dbReference>
<dbReference type="Gene3D" id="3.30.70.330">
    <property type="match status" value="1"/>
</dbReference>
<dbReference type="GO" id="GO:0089701">
    <property type="term" value="C:U2AF complex"/>
    <property type="evidence" value="ECO:0000318"/>
    <property type="project" value="GO_Central"/>
</dbReference>
<dbReference type="AlphaFoldDB" id="A2EGN8"/>
<dbReference type="VEuPathDB" id="TrichDB:TVAGG3_0173220"/>
<dbReference type="GO" id="GO:0000398">
    <property type="term" value="P:mRNA splicing, via spliceosome"/>
    <property type="evidence" value="ECO:0000318"/>
    <property type="project" value="GO_Central"/>
</dbReference>
<feature type="compositionally biased region" description="Basic and acidic residues" evidence="7">
    <location>
        <begin position="211"/>
        <end position="222"/>
    </location>
</feature>
<feature type="region of interest" description="Disordered" evidence="7">
    <location>
        <begin position="170"/>
        <end position="199"/>
    </location>
</feature>
<accession>A2EGN8</accession>
<evidence type="ECO:0000256" key="3">
    <source>
        <dbReference type="ARBA" id="ARBA00022771"/>
    </source>
</evidence>
<keyword evidence="5" id="KW-0694">RNA-binding</keyword>
<protein>
    <submittedName>
        <fullName evidence="10">Uncharacterized protein</fullName>
    </submittedName>
</protein>
<gene>
    <name evidence="10" type="ORF">TVAG_302130</name>
</gene>
<keyword evidence="3 6" id="KW-0863">Zinc-finger</keyword>
<feature type="compositionally biased region" description="Basic and acidic residues" evidence="7">
    <location>
        <begin position="325"/>
        <end position="339"/>
    </location>
</feature>
<dbReference type="InterPro" id="IPR000504">
    <property type="entry name" value="RRM_dom"/>
</dbReference>
<dbReference type="RefSeq" id="XP_001320349.1">
    <property type="nucleotide sequence ID" value="XM_001320314.1"/>
</dbReference>
<dbReference type="InterPro" id="IPR036855">
    <property type="entry name" value="Znf_CCCH_sf"/>
</dbReference>
<dbReference type="CDD" id="cd12287">
    <property type="entry name" value="RRM_U2AF35_like"/>
    <property type="match status" value="1"/>
</dbReference>
<reference evidence="10" key="1">
    <citation type="submission" date="2006-10" db="EMBL/GenBank/DDBJ databases">
        <authorList>
            <person name="Amadeo P."/>
            <person name="Zhao Q."/>
            <person name="Wortman J."/>
            <person name="Fraser-Liggett C."/>
            <person name="Carlton J."/>
        </authorList>
    </citation>
    <scope>NUCLEOTIDE SEQUENCE</scope>
    <source>
        <strain evidence="10">G3</strain>
    </source>
</reference>
<dbReference type="PANTHER" id="PTHR12620">
    <property type="entry name" value="U2 SNRNP AUXILIARY FACTOR, SMALL SUBUNIT"/>
    <property type="match status" value="1"/>
</dbReference>
<name>A2EGN8_TRIV3</name>
<dbReference type="GO" id="GO:0008270">
    <property type="term" value="F:zinc ion binding"/>
    <property type="evidence" value="ECO:0007669"/>
    <property type="project" value="UniProtKB-KW"/>
</dbReference>
<dbReference type="SMR" id="A2EGN8"/>
<proteinExistence type="predicted"/>
<dbReference type="KEGG" id="tva:4766021"/>
<evidence type="ECO:0000313" key="10">
    <source>
        <dbReference type="EMBL" id="EAY08126.1"/>
    </source>
</evidence>
<dbReference type="GO" id="GO:0030628">
    <property type="term" value="F:pre-mRNA 3'-splice site binding"/>
    <property type="evidence" value="ECO:0000318"/>
    <property type="project" value="GO_Central"/>
</dbReference>
<dbReference type="PRINTS" id="PR01848">
    <property type="entry name" value="U2AUXFACTOR"/>
</dbReference>
<dbReference type="InterPro" id="IPR009145">
    <property type="entry name" value="U2AF_small"/>
</dbReference>
<dbReference type="FunFam" id="3.30.70.330:FF:001401">
    <property type="entry name" value="Uncharacterized protein"/>
    <property type="match status" value="1"/>
</dbReference>
<dbReference type="SUPFAM" id="SSF54928">
    <property type="entry name" value="RNA-binding domain, RBD"/>
    <property type="match status" value="1"/>
</dbReference>
<dbReference type="EMBL" id="DS113384">
    <property type="protein sequence ID" value="EAY08126.1"/>
    <property type="molecule type" value="Genomic_DNA"/>
</dbReference>
<evidence type="ECO:0000313" key="11">
    <source>
        <dbReference type="Proteomes" id="UP000001542"/>
    </source>
</evidence>
<dbReference type="SUPFAM" id="SSF90229">
    <property type="entry name" value="CCCH zinc finger"/>
    <property type="match status" value="1"/>
</dbReference>
<evidence type="ECO:0000259" key="8">
    <source>
        <dbReference type="PROSITE" id="PS50102"/>
    </source>
</evidence>
<feature type="compositionally biased region" description="Basic and acidic residues" evidence="7">
    <location>
        <begin position="182"/>
        <end position="199"/>
    </location>
</feature>
<keyword evidence="4 6" id="KW-0862">Zinc</keyword>
<dbReference type="PROSITE" id="PS50103">
    <property type="entry name" value="ZF_C3H1"/>
    <property type="match status" value="1"/>
</dbReference>
<keyword evidence="11" id="KW-1185">Reference proteome</keyword>
<dbReference type="Proteomes" id="UP000001542">
    <property type="component" value="Unassembled WGS sequence"/>
</dbReference>
<evidence type="ECO:0000256" key="4">
    <source>
        <dbReference type="ARBA" id="ARBA00022833"/>
    </source>
</evidence>
<reference evidence="10" key="2">
    <citation type="journal article" date="2007" name="Science">
        <title>Draft genome sequence of the sexually transmitted pathogen Trichomonas vaginalis.</title>
        <authorList>
            <person name="Carlton J.M."/>
            <person name="Hirt R.P."/>
            <person name="Silva J.C."/>
            <person name="Delcher A.L."/>
            <person name="Schatz M."/>
            <person name="Zhao Q."/>
            <person name="Wortman J.R."/>
            <person name="Bidwell S.L."/>
            <person name="Alsmark U.C.M."/>
            <person name="Besteiro S."/>
            <person name="Sicheritz-Ponten T."/>
            <person name="Noel C.J."/>
            <person name="Dacks J.B."/>
            <person name="Foster P.G."/>
            <person name="Simillion C."/>
            <person name="Van de Peer Y."/>
            <person name="Miranda-Saavedra D."/>
            <person name="Barton G.J."/>
            <person name="Westrop G.D."/>
            <person name="Mueller S."/>
            <person name="Dessi D."/>
            <person name="Fiori P.L."/>
            <person name="Ren Q."/>
            <person name="Paulsen I."/>
            <person name="Zhang H."/>
            <person name="Bastida-Corcuera F.D."/>
            <person name="Simoes-Barbosa A."/>
            <person name="Brown M.T."/>
            <person name="Hayes R.D."/>
            <person name="Mukherjee M."/>
            <person name="Okumura C.Y."/>
            <person name="Schneider R."/>
            <person name="Smith A.J."/>
            <person name="Vanacova S."/>
            <person name="Villalvazo M."/>
            <person name="Haas B.J."/>
            <person name="Pertea M."/>
            <person name="Feldblyum T.V."/>
            <person name="Utterback T.R."/>
            <person name="Shu C.L."/>
            <person name="Osoegawa K."/>
            <person name="de Jong P.J."/>
            <person name="Hrdy I."/>
            <person name="Horvathova L."/>
            <person name="Zubacova Z."/>
            <person name="Dolezal P."/>
            <person name="Malik S.B."/>
            <person name="Logsdon J.M. Jr."/>
            <person name="Henze K."/>
            <person name="Gupta A."/>
            <person name="Wang C.C."/>
            <person name="Dunne R.L."/>
            <person name="Upcroft J.A."/>
            <person name="Upcroft P."/>
            <person name="White O."/>
            <person name="Salzberg S.L."/>
            <person name="Tang P."/>
            <person name="Chiu C.-H."/>
            <person name="Lee Y.-S."/>
            <person name="Embley T.M."/>
            <person name="Coombs G.H."/>
            <person name="Mottram J.C."/>
            <person name="Tachezy J."/>
            <person name="Fraser-Liggett C.M."/>
            <person name="Johnson P.J."/>
        </authorList>
    </citation>
    <scope>NUCLEOTIDE SEQUENCE [LARGE SCALE GENOMIC DNA]</scope>
    <source>
        <strain evidence="10">G3</strain>
    </source>
</reference>
<evidence type="ECO:0000256" key="6">
    <source>
        <dbReference type="PROSITE-ProRule" id="PRU00723"/>
    </source>
</evidence>
<evidence type="ECO:0000256" key="1">
    <source>
        <dbReference type="ARBA" id="ARBA00022723"/>
    </source>
</evidence>
<dbReference type="GO" id="GO:0005681">
    <property type="term" value="C:spliceosomal complex"/>
    <property type="evidence" value="ECO:0000318"/>
    <property type="project" value="GO_Central"/>
</dbReference>
<dbReference type="PROSITE" id="PS50102">
    <property type="entry name" value="RRM"/>
    <property type="match status" value="1"/>
</dbReference>
<evidence type="ECO:0000256" key="2">
    <source>
        <dbReference type="ARBA" id="ARBA00022737"/>
    </source>
</evidence>
<dbReference type="InterPro" id="IPR035979">
    <property type="entry name" value="RBD_domain_sf"/>
</dbReference>
<feature type="domain" description="RRM" evidence="8">
    <location>
        <begin position="28"/>
        <end position="119"/>
    </location>
</feature>
<dbReference type="OMA" id="NPPMAVA"/>
<sequence>MHGEICSRMHIKPQVSNTLLLANFYQNPYHFMSLLPPDTLIIENETIRNNFDEFYLDVYEELRTFGPISEFVVSGNLCEHLLGNVLVMYENLENALTAYNNLRGRYYGGRPIDVQFSPVVNFNVAVCRQFKEGKCPHNEKCNFIHPIIPSDNILELCPVSHVMGHSSLSLEDLQPIQNTNTRSRDRDRDRDRERDRDRDNYRERDRNRYRDFERENERDPYQRNRNYNYDRNPRYSDQVPPRRYQENVIRDYPPPESTAYRPDLLLPGQGIYEYPQPDEYQPNRRRYPSPEQAAPPPYYNRYNPDRGYDRNPDRNDYYRNPNRNYNDRGYNRGPRRDSY</sequence>
<evidence type="ECO:0000256" key="5">
    <source>
        <dbReference type="PROSITE-ProRule" id="PRU00176"/>
    </source>
</evidence>
<organism evidence="10 11">
    <name type="scientific">Trichomonas vaginalis (strain ATCC PRA-98 / G3)</name>
    <dbReference type="NCBI Taxonomy" id="412133"/>
    <lineage>
        <taxon>Eukaryota</taxon>
        <taxon>Metamonada</taxon>
        <taxon>Parabasalia</taxon>
        <taxon>Trichomonadida</taxon>
        <taxon>Trichomonadidae</taxon>
        <taxon>Trichomonas</taxon>
    </lineage>
</organism>
<dbReference type="STRING" id="5722.A2EGN8"/>
<dbReference type="InterPro" id="IPR000571">
    <property type="entry name" value="Znf_CCCH"/>
</dbReference>
<dbReference type="eggNOG" id="KOG2202">
    <property type="taxonomic scope" value="Eukaryota"/>
</dbReference>
<dbReference type="VEuPathDB" id="TrichDB:TVAG_302130"/>
<evidence type="ECO:0000256" key="7">
    <source>
        <dbReference type="SAM" id="MobiDB-lite"/>
    </source>
</evidence>
<dbReference type="SMART" id="SM00356">
    <property type="entry name" value="ZnF_C3H1"/>
    <property type="match status" value="1"/>
</dbReference>